<name>A0A9E6UMI0_9HYPH</name>
<evidence type="ECO:0000259" key="7">
    <source>
        <dbReference type="Pfam" id="PF13505"/>
    </source>
</evidence>
<keyword evidence="4" id="KW-0998">Cell outer membrane</keyword>
<organism evidence="8 9">
    <name type="scientific">Chenggangzhangella methanolivorans</name>
    <dbReference type="NCBI Taxonomy" id="1437009"/>
    <lineage>
        <taxon>Bacteria</taxon>
        <taxon>Pseudomonadati</taxon>
        <taxon>Pseudomonadota</taxon>
        <taxon>Alphaproteobacteria</taxon>
        <taxon>Hyphomicrobiales</taxon>
        <taxon>Methylopilaceae</taxon>
        <taxon>Chenggangzhangella</taxon>
    </lineage>
</organism>
<gene>
    <name evidence="8" type="ORF">K6K41_26320</name>
</gene>
<comment type="subcellular location">
    <subcellularLocation>
        <location evidence="1">Cell outer membrane</location>
    </subcellularLocation>
</comment>
<evidence type="ECO:0000313" key="9">
    <source>
        <dbReference type="Proteomes" id="UP000825701"/>
    </source>
</evidence>
<evidence type="ECO:0000313" key="8">
    <source>
        <dbReference type="EMBL" id="QZO00046.1"/>
    </source>
</evidence>
<dbReference type="Pfam" id="PF13505">
    <property type="entry name" value="OMP_b-brl"/>
    <property type="match status" value="1"/>
</dbReference>
<dbReference type="InterPro" id="IPR027385">
    <property type="entry name" value="Beta-barrel_OMP"/>
</dbReference>
<dbReference type="InterPro" id="IPR011250">
    <property type="entry name" value="OMP/PagP_B-barrel"/>
</dbReference>
<evidence type="ECO:0000256" key="4">
    <source>
        <dbReference type="ARBA" id="ARBA00023237"/>
    </source>
</evidence>
<dbReference type="InterPro" id="IPR051692">
    <property type="entry name" value="OMP-like"/>
</dbReference>
<keyword evidence="2 6" id="KW-0732">Signal</keyword>
<dbReference type="Proteomes" id="UP000825701">
    <property type="component" value="Chromosome"/>
</dbReference>
<evidence type="ECO:0000256" key="5">
    <source>
        <dbReference type="ARBA" id="ARBA00038306"/>
    </source>
</evidence>
<dbReference type="RefSeq" id="WP_261403193.1">
    <property type="nucleotide sequence ID" value="NZ_CP081869.1"/>
</dbReference>
<evidence type="ECO:0000256" key="3">
    <source>
        <dbReference type="ARBA" id="ARBA00023136"/>
    </source>
</evidence>
<dbReference type="PANTHER" id="PTHR34001">
    <property type="entry name" value="BLL7405 PROTEIN"/>
    <property type="match status" value="1"/>
</dbReference>
<dbReference type="GO" id="GO:0009279">
    <property type="term" value="C:cell outer membrane"/>
    <property type="evidence" value="ECO:0007669"/>
    <property type="project" value="UniProtKB-SubCell"/>
</dbReference>
<feature type="signal peptide" evidence="6">
    <location>
        <begin position="1"/>
        <end position="22"/>
    </location>
</feature>
<comment type="similarity">
    <text evidence="5">Belongs to the Omp25/RopB family.</text>
</comment>
<reference evidence="8" key="1">
    <citation type="submission" date="2021-08" db="EMBL/GenBank/DDBJ databases">
        <authorList>
            <person name="Zhang H."/>
            <person name="Xu M."/>
            <person name="Yu Z."/>
            <person name="Yang L."/>
            <person name="Cai Y."/>
        </authorList>
    </citation>
    <scope>NUCLEOTIDE SEQUENCE</scope>
    <source>
        <strain evidence="8">CHL1</strain>
    </source>
</reference>
<feature type="chain" id="PRO_5039173821" evidence="6">
    <location>
        <begin position="23"/>
        <end position="207"/>
    </location>
</feature>
<dbReference type="PANTHER" id="PTHR34001:SF3">
    <property type="entry name" value="BLL7405 PROTEIN"/>
    <property type="match status" value="1"/>
</dbReference>
<dbReference type="Gene3D" id="2.40.160.20">
    <property type="match status" value="1"/>
</dbReference>
<evidence type="ECO:0000256" key="1">
    <source>
        <dbReference type="ARBA" id="ARBA00004442"/>
    </source>
</evidence>
<protein>
    <submittedName>
        <fullName evidence="8">Porin family protein</fullName>
    </submittedName>
</protein>
<evidence type="ECO:0000256" key="6">
    <source>
        <dbReference type="SAM" id="SignalP"/>
    </source>
</evidence>
<dbReference type="AlphaFoldDB" id="A0A9E6UMI0"/>
<proteinExistence type="inferred from homology"/>
<keyword evidence="9" id="KW-1185">Reference proteome</keyword>
<dbReference type="SUPFAM" id="SSF56925">
    <property type="entry name" value="OMPA-like"/>
    <property type="match status" value="1"/>
</dbReference>
<sequence length="207" mass="21508">MVRSLALGAALSAALLSTSAFAADLPMEAAPAVIAVPSFSWTGAYLGVQAGYGKDRLGGGAFRPKGALIGGYAGYNYQFDASPLVVGVETDFNWSDQDDKVSFAPFGSVKADVKWAGATRGRVGVAFDRVMVYGAAGVAYARVKGTGTGGAATQSRSFTGWTAGGGAEYAFTDNVVGRAEYRYADYGRRSGVKLTENRVMGGLAYKF</sequence>
<evidence type="ECO:0000256" key="2">
    <source>
        <dbReference type="ARBA" id="ARBA00022729"/>
    </source>
</evidence>
<keyword evidence="3" id="KW-0472">Membrane</keyword>
<accession>A0A9E6UMI0</accession>
<dbReference type="KEGG" id="cmet:K6K41_26320"/>
<dbReference type="EMBL" id="CP081869">
    <property type="protein sequence ID" value="QZO00046.1"/>
    <property type="molecule type" value="Genomic_DNA"/>
</dbReference>
<feature type="domain" description="Outer membrane protein beta-barrel" evidence="7">
    <location>
        <begin position="10"/>
        <end position="207"/>
    </location>
</feature>